<gene>
    <name evidence="2" type="ORF">D3218_11360</name>
</gene>
<protein>
    <submittedName>
        <fullName evidence="2">Uncharacterized protein</fullName>
    </submittedName>
</protein>
<proteinExistence type="predicted"/>
<evidence type="ECO:0000313" key="2">
    <source>
        <dbReference type="EMBL" id="RIY00983.1"/>
    </source>
</evidence>
<reference evidence="3" key="1">
    <citation type="submission" date="2018-09" db="EMBL/GenBank/DDBJ databases">
        <authorList>
            <person name="Tuo L."/>
        </authorList>
    </citation>
    <scope>NUCLEOTIDE SEQUENCE [LARGE SCALE GENOMIC DNA]</scope>
    <source>
        <strain evidence="3">M2BS4Y-1</strain>
    </source>
</reference>
<dbReference type="Proteomes" id="UP000265750">
    <property type="component" value="Unassembled WGS sequence"/>
</dbReference>
<dbReference type="RefSeq" id="WP_119540185.1">
    <property type="nucleotide sequence ID" value="NZ_QYRN01000005.1"/>
</dbReference>
<organism evidence="2 3">
    <name type="scientific">Aureimonas flava</name>
    <dbReference type="NCBI Taxonomy" id="2320271"/>
    <lineage>
        <taxon>Bacteria</taxon>
        <taxon>Pseudomonadati</taxon>
        <taxon>Pseudomonadota</taxon>
        <taxon>Alphaproteobacteria</taxon>
        <taxon>Hyphomicrobiales</taxon>
        <taxon>Aurantimonadaceae</taxon>
        <taxon>Aureimonas</taxon>
    </lineage>
</organism>
<feature type="region of interest" description="Disordered" evidence="1">
    <location>
        <begin position="38"/>
        <end position="62"/>
    </location>
</feature>
<dbReference type="AlphaFoldDB" id="A0A3A1WJ08"/>
<comment type="caution">
    <text evidence="2">The sequence shown here is derived from an EMBL/GenBank/DDBJ whole genome shotgun (WGS) entry which is preliminary data.</text>
</comment>
<accession>A0A3A1WJ08</accession>
<evidence type="ECO:0000313" key="3">
    <source>
        <dbReference type="Proteomes" id="UP000265750"/>
    </source>
</evidence>
<keyword evidence="3" id="KW-1185">Reference proteome</keyword>
<sequence length="62" mass="6712">MSYLSPQAGEIVADNHLQPIDMNRKDWFSALGASLPDQSMQAGQGAGWMNRRPPGLRAATKA</sequence>
<dbReference type="EMBL" id="QYRN01000005">
    <property type="protein sequence ID" value="RIY00983.1"/>
    <property type="molecule type" value="Genomic_DNA"/>
</dbReference>
<dbReference type="OrthoDB" id="7908580at2"/>
<evidence type="ECO:0000256" key="1">
    <source>
        <dbReference type="SAM" id="MobiDB-lite"/>
    </source>
</evidence>
<name>A0A3A1WJ08_9HYPH</name>